<dbReference type="RefSeq" id="WP_119546586.1">
    <property type="nucleotide sequence ID" value="NZ_QXIR01000010.1"/>
</dbReference>
<reference evidence="1 2" key="1">
    <citation type="submission" date="2018-09" db="EMBL/GenBank/DDBJ databases">
        <title>Bacillus saliacetes sp. nov., isolated from Thai shrimp paste (Ka-pi).</title>
        <authorList>
            <person name="Daroonpunt R."/>
            <person name="Tanasupawat S."/>
            <person name="Yiamsombut S."/>
        </authorList>
    </citation>
    <scope>NUCLEOTIDE SEQUENCE [LARGE SCALE GENOMIC DNA]</scope>
    <source>
        <strain evidence="1 2">SKP7-4</strain>
    </source>
</reference>
<evidence type="ECO:0000313" key="1">
    <source>
        <dbReference type="EMBL" id="RIW34648.1"/>
    </source>
</evidence>
<dbReference type="EMBL" id="QXIR01000010">
    <property type="protein sequence ID" value="RIW34648.1"/>
    <property type="molecule type" value="Genomic_DNA"/>
</dbReference>
<dbReference type="AlphaFoldDB" id="A0A3A1QZX5"/>
<sequence length="88" mass="9641">MFVLAGCRIEMTMLEKEKKTFGGAAVVEAMMKDIKKVSEEMTVPDGSINTKIEVFGELRGDRKLKGVGDSNLPEGAVLTVMYDDPELT</sequence>
<evidence type="ECO:0000313" key="2">
    <source>
        <dbReference type="Proteomes" id="UP000265801"/>
    </source>
</evidence>
<keyword evidence="2" id="KW-1185">Reference proteome</keyword>
<protein>
    <submittedName>
        <fullName evidence="1">Uncharacterized protein</fullName>
    </submittedName>
</protein>
<gene>
    <name evidence="1" type="ORF">D3H55_09030</name>
</gene>
<comment type="caution">
    <text evidence="1">The sequence shown here is derived from an EMBL/GenBank/DDBJ whole genome shotgun (WGS) entry which is preliminary data.</text>
</comment>
<organism evidence="1 2">
    <name type="scientific">Bacillus salacetis</name>
    <dbReference type="NCBI Taxonomy" id="2315464"/>
    <lineage>
        <taxon>Bacteria</taxon>
        <taxon>Bacillati</taxon>
        <taxon>Bacillota</taxon>
        <taxon>Bacilli</taxon>
        <taxon>Bacillales</taxon>
        <taxon>Bacillaceae</taxon>
        <taxon>Bacillus</taxon>
    </lineage>
</organism>
<proteinExistence type="predicted"/>
<name>A0A3A1QZX5_9BACI</name>
<accession>A0A3A1QZX5</accession>
<dbReference type="Proteomes" id="UP000265801">
    <property type="component" value="Unassembled WGS sequence"/>
</dbReference>